<dbReference type="AlphaFoldDB" id="A0A1F5E9R7"/>
<evidence type="ECO:0000313" key="8">
    <source>
        <dbReference type="Proteomes" id="UP000178583"/>
    </source>
</evidence>
<feature type="region of interest" description="Disordered" evidence="6">
    <location>
        <begin position="49"/>
        <end position="76"/>
    </location>
</feature>
<dbReference type="InterPro" id="IPR013005">
    <property type="entry name" value="Ribosomal_uL4-like"/>
</dbReference>
<evidence type="ECO:0000256" key="1">
    <source>
        <dbReference type="ARBA" id="ARBA00010528"/>
    </source>
</evidence>
<comment type="caution">
    <text evidence="7">The sequence shown here is derived from an EMBL/GenBank/DDBJ whole genome shotgun (WGS) entry which is preliminary data.</text>
</comment>
<evidence type="ECO:0000256" key="2">
    <source>
        <dbReference type="ARBA" id="ARBA00022980"/>
    </source>
</evidence>
<name>A0A1F5E9R7_9BACT</name>
<keyword evidence="2 7" id="KW-0689">Ribosomal protein</keyword>
<dbReference type="InterPro" id="IPR002136">
    <property type="entry name" value="Ribosomal_uL4"/>
</dbReference>
<dbReference type="STRING" id="1797472.A2215_03360"/>
<dbReference type="GO" id="GO:0005840">
    <property type="term" value="C:ribosome"/>
    <property type="evidence" value="ECO:0007669"/>
    <property type="project" value="UniProtKB-KW"/>
</dbReference>
<dbReference type="PANTHER" id="PTHR10746:SF6">
    <property type="entry name" value="LARGE RIBOSOMAL SUBUNIT PROTEIN UL4M"/>
    <property type="match status" value="1"/>
</dbReference>
<dbReference type="GO" id="GO:0003735">
    <property type="term" value="F:structural constituent of ribosome"/>
    <property type="evidence" value="ECO:0007669"/>
    <property type="project" value="InterPro"/>
</dbReference>
<dbReference type="Gene3D" id="3.40.1370.10">
    <property type="match status" value="1"/>
</dbReference>
<evidence type="ECO:0000256" key="3">
    <source>
        <dbReference type="ARBA" id="ARBA00023274"/>
    </source>
</evidence>
<gene>
    <name evidence="7" type="ORF">A2215_03360</name>
</gene>
<proteinExistence type="inferred from homology"/>
<dbReference type="EMBL" id="MEZY01000022">
    <property type="protein sequence ID" value="OGD64115.1"/>
    <property type="molecule type" value="Genomic_DNA"/>
</dbReference>
<reference evidence="7 8" key="1">
    <citation type="journal article" date="2016" name="Nat. Commun.">
        <title>Thousands of microbial genomes shed light on interconnected biogeochemical processes in an aquifer system.</title>
        <authorList>
            <person name="Anantharaman K."/>
            <person name="Brown C.T."/>
            <person name="Hug L.A."/>
            <person name="Sharon I."/>
            <person name="Castelle C.J."/>
            <person name="Probst A.J."/>
            <person name="Thomas B.C."/>
            <person name="Singh A."/>
            <person name="Wilkins M.J."/>
            <person name="Karaoz U."/>
            <person name="Brodie E.L."/>
            <person name="Williams K.H."/>
            <person name="Hubbard S.S."/>
            <person name="Banfield J.F."/>
        </authorList>
    </citation>
    <scope>NUCLEOTIDE SEQUENCE [LARGE SCALE GENOMIC DNA]</scope>
</reference>
<evidence type="ECO:0000256" key="5">
    <source>
        <dbReference type="ARBA" id="ARBA00035462"/>
    </source>
</evidence>
<dbReference type="GO" id="GO:1990904">
    <property type="term" value="C:ribonucleoprotein complex"/>
    <property type="evidence" value="ECO:0007669"/>
    <property type="project" value="UniProtKB-KW"/>
</dbReference>
<dbReference type="PANTHER" id="PTHR10746">
    <property type="entry name" value="50S RIBOSOMAL PROTEIN L4"/>
    <property type="match status" value="1"/>
</dbReference>
<dbReference type="Pfam" id="PF00573">
    <property type="entry name" value="Ribosomal_L4"/>
    <property type="match status" value="1"/>
</dbReference>
<dbReference type="GO" id="GO:0006412">
    <property type="term" value="P:translation"/>
    <property type="evidence" value="ECO:0007669"/>
    <property type="project" value="InterPro"/>
</dbReference>
<sequence>MKIKTYNEAGEKVDDVTIDDGDLLDFKESIVAEYIRYINNLRRKRVANAKDRGQVSGGGRKPWKQKGTGRARVGSSRSPLWVGGGVTHGPTNARNFAIKINDKVKKAAKCMILSYFVKNNKSCALMLTGKINKTKDAYSLLLKAECSGKSALIIKSDDEISKSSFRNIANIDVMSVNKIKYGNLMTFDNLVFSTEGIRELFQKKDKDEK</sequence>
<organism evidence="7 8">
    <name type="scientific">Candidatus Berkelbacteria bacterium RIFOXYA2_FULL_43_10</name>
    <dbReference type="NCBI Taxonomy" id="1797472"/>
    <lineage>
        <taxon>Bacteria</taxon>
        <taxon>Candidatus Berkelbacteria</taxon>
    </lineage>
</organism>
<dbReference type="SUPFAM" id="SSF52166">
    <property type="entry name" value="Ribosomal protein L4"/>
    <property type="match status" value="1"/>
</dbReference>
<dbReference type="NCBIfam" id="TIGR03953">
    <property type="entry name" value="rplD_bact"/>
    <property type="match status" value="1"/>
</dbReference>
<accession>A0A1F5E9R7</accession>
<dbReference type="InterPro" id="IPR023574">
    <property type="entry name" value="Ribosomal_uL4_dom_sf"/>
</dbReference>
<comment type="similarity">
    <text evidence="1">Belongs to the universal ribosomal protein uL4 family.</text>
</comment>
<evidence type="ECO:0000256" key="4">
    <source>
        <dbReference type="ARBA" id="ARBA00035244"/>
    </source>
</evidence>
<protein>
    <recommendedName>
        <fullName evidence="4">Large ribosomal subunit protein uL4</fullName>
    </recommendedName>
    <alternativeName>
        <fullName evidence="5">50S ribosomal protein L4</fullName>
    </alternativeName>
</protein>
<dbReference type="Proteomes" id="UP000178583">
    <property type="component" value="Unassembled WGS sequence"/>
</dbReference>
<evidence type="ECO:0000256" key="6">
    <source>
        <dbReference type="SAM" id="MobiDB-lite"/>
    </source>
</evidence>
<evidence type="ECO:0000313" key="7">
    <source>
        <dbReference type="EMBL" id="OGD64115.1"/>
    </source>
</evidence>
<keyword evidence="3" id="KW-0687">Ribonucleoprotein</keyword>